<keyword evidence="6" id="KW-1185">Reference proteome</keyword>
<protein>
    <submittedName>
        <fullName evidence="5">Fermentation associated protein</fullName>
    </submittedName>
</protein>
<accession>A0A3N2PVX0</accession>
<dbReference type="Pfam" id="PF25038">
    <property type="entry name" value="Csf1_C"/>
    <property type="match status" value="1"/>
</dbReference>
<gene>
    <name evidence="5" type="ORF">SODALDRAFT_311527</name>
</gene>
<feature type="transmembrane region" description="Helical" evidence="2">
    <location>
        <begin position="20"/>
        <end position="41"/>
    </location>
</feature>
<feature type="domain" description="Csf1 N-terminal" evidence="3">
    <location>
        <begin position="34"/>
        <end position="874"/>
    </location>
</feature>
<dbReference type="InterPro" id="IPR048636">
    <property type="entry name" value="Csf1_N"/>
</dbReference>
<name>A0A3N2PVX0_SODAK</name>
<evidence type="ECO:0000256" key="2">
    <source>
        <dbReference type="SAM" id="Phobius"/>
    </source>
</evidence>
<feature type="compositionally biased region" description="Low complexity" evidence="1">
    <location>
        <begin position="1227"/>
        <end position="1242"/>
    </location>
</feature>
<feature type="compositionally biased region" description="Basic residues" evidence="1">
    <location>
        <begin position="569"/>
        <end position="580"/>
    </location>
</feature>
<keyword evidence="2" id="KW-0472">Membrane</keyword>
<feature type="region of interest" description="Disordered" evidence="1">
    <location>
        <begin position="115"/>
        <end position="136"/>
    </location>
</feature>
<feature type="region of interest" description="Disordered" evidence="1">
    <location>
        <begin position="2559"/>
        <end position="2583"/>
    </location>
</feature>
<feature type="compositionally biased region" description="Basic and acidic residues" evidence="1">
    <location>
        <begin position="190"/>
        <end position="201"/>
    </location>
</feature>
<dbReference type="OrthoDB" id="10051416at2759"/>
<dbReference type="GeneID" id="39577649"/>
<feature type="region of interest" description="Disordered" evidence="1">
    <location>
        <begin position="1774"/>
        <end position="1801"/>
    </location>
</feature>
<dbReference type="GO" id="GO:0006113">
    <property type="term" value="P:fermentation"/>
    <property type="evidence" value="ECO:0007669"/>
    <property type="project" value="InterPro"/>
</dbReference>
<evidence type="ECO:0000313" key="5">
    <source>
        <dbReference type="EMBL" id="ROT38645.1"/>
    </source>
</evidence>
<reference evidence="5 6" key="1">
    <citation type="journal article" date="2018" name="Mol. Ecol.">
        <title>The obligate alkalophilic soda-lake fungus Sodiomyces alkalinus has shifted to a protein diet.</title>
        <authorList>
            <person name="Grum-Grzhimaylo A.A."/>
            <person name="Falkoski D.L."/>
            <person name="van den Heuvel J."/>
            <person name="Valero-Jimenez C.A."/>
            <person name="Min B."/>
            <person name="Choi I.G."/>
            <person name="Lipzen A."/>
            <person name="Daum C.G."/>
            <person name="Aanen D.K."/>
            <person name="Tsang A."/>
            <person name="Henrissat B."/>
            <person name="Bilanenko E.N."/>
            <person name="de Vries R.P."/>
            <person name="van Kan J.A.L."/>
            <person name="Grigoriev I.V."/>
            <person name="Debets A.J.M."/>
        </authorList>
    </citation>
    <scope>NUCLEOTIDE SEQUENCE [LARGE SCALE GENOMIC DNA]</scope>
    <source>
        <strain evidence="5 6">F11</strain>
    </source>
</reference>
<evidence type="ECO:0000259" key="4">
    <source>
        <dbReference type="Pfam" id="PF25038"/>
    </source>
</evidence>
<feature type="region of interest" description="Disordered" evidence="1">
    <location>
        <begin position="553"/>
        <end position="588"/>
    </location>
</feature>
<dbReference type="RefSeq" id="XP_028466451.1">
    <property type="nucleotide sequence ID" value="XM_028609171.1"/>
</dbReference>
<organism evidence="5 6">
    <name type="scientific">Sodiomyces alkalinus (strain CBS 110278 / VKM F-3762 / F11)</name>
    <name type="common">Alkaliphilic filamentous fungus</name>
    <dbReference type="NCBI Taxonomy" id="1314773"/>
    <lineage>
        <taxon>Eukaryota</taxon>
        <taxon>Fungi</taxon>
        <taxon>Dikarya</taxon>
        <taxon>Ascomycota</taxon>
        <taxon>Pezizomycotina</taxon>
        <taxon>Sordariomycetes</taxon>
        <taxon>Hypocreomycetidae</taxon>
        <taxon>Glomerellales</taxon>
        <taxon>Plectosphaerellaceae</taxon>
        <taxon>Sodiomyces</taxon>
    </lineage>
</organism>
<feature type="compositionally biased region" description="Low complexity" evidence="1">
    <location>
        <begin position="202"/>
        <end position="220"/>
    </location>
</feature>
<dbReference type="PANTHER" id="PTHR32085">
    <property type="entry name" value="PROTEIN CSF1"/>
    <property type="match status" value="1"/>
</dbReference>
<keyword evidence="2" id="KW-0812">Transmembrane</keyword>
<dbReference type="EMBL" id="ML119055">
    <property type="protein sequence ID" value="ROT38645.1"/>
    <property type="molecule type" value="Genomic_DNA"/>
</dbReference>
<dbReference type="Pfam" id="PF21678">
    <property type="entry name" value="Csf1_N"/>
    <property type="match status" value="1"/>
</dbReference>
<dbReference type="InterPro" id="IPR029636">
    <property type="entry name" value="Csf1"/>
</dbReference>
<dbReference type="InterPro" id="IPR056779">
    <property type="entry name" value="Csf1_C"/>
</dbReference>
<feature type="compositionally biased region" description="Polar residues" evidence="1">
    <location>
        <begin position="1774"/>
        <end position="1786"/>
    </location>
</feature>
<feature type="compositionally biased region" description="Low complexity" evidence="1">
    <location>
        <begin position="235"/>
        <end position="244"/>
    </location>
</feature>
<evidence type="ECO:0000256" key="1">
    <source>
        <dbReference type="SAM" id="MobiDB-lite"/>
    </source>
</evidence>
<dbReference type="Proteomes" id="UP000272025">
    <property type="component" value="Unassembled WGS sequence"/>
</dbReference>
<feature type="domain" description="Csf1 C-terminal region" evidence="4">
    <location>
        <begin position="2501"/>
        <end position="3231"/>
    </location>
</feature>
<feature type="compositionally biased region" description="Low complexity" evidence="1">
    <location>
        <begin position="1196"/>
        <end position="1206"/>
    </location>
</feature>
<evidence type="ECO:0000313" key="6">
    <source>
        <dbReference type="Proteomes" id="UP000272025"/>
    </source>
</evidence>
<dbReference type="GO" id="GO:0016020">
    <property type="term" value="C:membrane"/>
    <property type="evidence" value="ECO:0007669"/>
    <property type="project" value="InterPro"/>
</dbReference>
<keyword evidence="2" id="KW-1133">Transmembrane helix</keyword>
<dbReference type="PANTHER" id="PTHR32085:SF3">
    <property type="entry name" value="PROTEIN CSF1"/>
    <property type="match status" value="1"/>
</dbReference>
<feature type="region of interest" description="Disordered" evidence="1">
    <location>
        <begin position="1170"/>
        <end position="1207"/>
    </location>
</feature>
<feature type="region of interest" description="Disordered" evidence="1">
    <location>
        <begin position="176"/>
        <end position="260"/>
    </location>
</feature>
<sequence>MSSDSDEFDTSPSETPQFNGVFLAYLIVCSFLVTFFLLYLNRVFGSLVSLAIRTWSWHRYRIYVDIEALQVSLLGGRIFFTGLRYHGNNETFHVQHGYITWRYWLRRVRDVGIDPSRTGQKTPEESATTTESSGKPELPCRITVTLAGLEWFVYNRSPVYDSILAGLKEEYCDQIPVSERSSEDSSSGLRRREQNATEKSARPSSSFQPPAAQQESSAASIVSHPELPNNAPQRSSISNASSTSDAGDYDQERGKPGAGLPAMLQMFPVQVTCQTAALVMGNENTKGILVIKANHISGEVNATNAAAPDPYRQTFKIDFEHPIVEMKDNEDYKEDQVSRATKERHAEHVNRPPPKGGFFRRHRRRVLGRLRNLVPSWRKSVESFADPGTPNGTAGLHVPAHGQWQGLARYLDDSDQDTKTVWDNAEYAAVTTLIDSPAATLTVYWDVPGKVTAEHTNGRPRDLHPPRHVNRGDPPGWGMNLVLKGGTANYGPWADRQRADLQRVFFPGLAKGSLPAKILPLGAQRVSTQFKLYVELEEDVVLRIPVREGSKNWKWKGKEPATNADRPQQTRKQRARAQKRGKGDATPLRPAGWLDFKIAANATVSYSMDTAAGAHGYTTALDLDLPSTELSSSVNHELLWNSGAQRIICDLSTPLKWNGLRTWFFNVTADDMKLFLLRDHIFLLIDLVDDWATGPPADYLVFTPFRYHLNLELRNLNLYLNVNDGNIINKPTDFDENTYLAVTSPSLVSSVCIPIDKYRPHKTSIPFECKAESFALSLHLPPWNTQSSFLSSSKEIGHGENLVVEGSYNYNATTSPANTDTLILNVSGQSPTATLHGFIIRYFLKLKDNYFGDDIHFKTLDEYQELLQLKEHDPSSEHANRPPPKKSNDLDVVLNVRVDDPRVLLPTNLYYSRRTLQIETASLTADLRLTNYYMDLDLSVSPLSISLGLEGAGQETPGSAATSTQVFVDGLNVYGSRLFGLPPVEPTYMCNWDISVGAVTGECTADFLTSLAKAGRAFGVQFDDDENALVPYSAIVVYDVTFLRVAVQSVRLWFHVEEATFLLGTGAIDVKYNDWARTHYSRRADIQIPDLEIFCLDSEAAVKQRSRNHREAEANALLTTTIHLAIIGRKFQFFRERKLQQELVRREDQRTHRTGFLLLPGVVEDMVPDLVDPPAQAVPPIPDPSTLEQEFERSSFRGSSTVSSNRTRSLRDKRSFLSLSAASASSASSGRSVRSGDSESGGQALPKSITPASSRRRPSRDFSASASRYSSAHPPFGDRTTPEYHSFMAFSSQYFAPCFPLESVQTKVTSTRMPQSGEDGIEDEPDHVNFELDDVEPNTFDQDYAYSSTIIEFPSGLQACLTPSSVRSISDLITALQPSEPEDILDSLQIGSMSVIFGEQKRARMKGQIQDILLRVPHASVRFLNLSTDASHLTQDEQDQYDASVSRLSLALRSTSSVPELQASEKRSSTQKKTSLMLRFGSAVFSASERSSATRETRAAVLLELQRAMLSMGSKDIVYIDGEIDVIRGSTKSGKVDYLATLVHRTSVVATELGDLLGHTFAHRDRLVQYFVLALLREGKHVSDPTFLARPSAVLRSVSDHLRTYDSWKLCIHLRQIWSTLSETSRDQLKVSCLGNTVPAMPHGRQQAVAAFQKWRGWDLNDVANSSLVKEVFGAERRATKNESSDVPLLAAIRLKEVQMMLDPGSKQNRVLFGDLSIRLDQRPSSPKGSAKEGAEFEHGLTTVTVYCKQVAINLNWELCELAADILRLSNKSSTTAGARPSQSAESAPKPETTRPKRPQPAYHFVLGLGRGSIELDTINLGAKTLGQNLKASLLTQSADPKNKSLHFVLSCDAVTSRLYHRSDLLGSFQLQGPSIILSHELTELETLSCHTVKSTASSQVLTLDMNEDPIALLEVVDVLVKDELAQLYQLKQQLPSAPTTGGTKTRIAQRLSSLRFNTALFLDEYTISLPLLQSLNYRISGVVARAAVAANLGKGLIFDFDIKENSHEMHVDTKGRKQSVSILRIPPTNGRITSQIGSTKHLVTVLASVELIQLDASAVYSLLGALNRPQISNALGEIQQQAHIIQDHLHDIVGPPAEPEEQVHAPSNEAPKLAYTAHLTLAGLEVFGKTSLKSGEHQSAYMLFSLDGIHFQAANQRGHDGPRLAQPELCLNFRQIVFDIQKGSEGAMRSCGSITLGALMSARTKQTPAGTEERSFNFTSNGLDVQLSPETVSTVIEVTGYMGDKIKDLDISREQEYLRKIRQSRPRIAVNDEASADAADFIDSFLSSIAYQFEIRDTQISWFVGNSMELPSECQEDLVLSIKLISLGTRKSNSARLSIEDLQLQMVPPGHDLRIRSPHSALLPEVVFNVAYVSAATTRRLAFQAVGKSLDLRVTSGFIIPAANLNESIRLSVSNVQKATAHWATNVGATKDTTGESSPPPRPSILGTKRIESLLVDADFAGAVVYVSGKKPTSGVRGRSRNSYQAVPGKYGQFNPDESGSSTVLRSPGLAWKIEYRDNGQEDPTLFGEIKIDASSNTLYPSVVPLIMELTSSVKEVVADDSKPSRQSSPPPPKARSGNEDNILTVDPNAVLGRLKLNLGLRICRQEFSLSCQPIARVTATAYYDDVYFTANTIRSMEQGNFFAISGTFTNLQASVQHVYSRESTGSFEIKSIVLSLMNSKHVSGTSGVSALLKVSPMSMSVNAKQLQDFLLFREIWYPKELRQGTAAPVAKLATEASQGHLVQQYQKVAATAAFPWTATISIASLDVSVDLGQAVGKSTFAINDFWVSSKKTSDWEQNLCLGFEKIGVDCTGRLSGYVALQSFQLRTSIQWPEREAALNETPLIQASICFSQFRLKTAFDYQAFLVADITTLEFIMYNVRRRLEGSGDRLVANLDGDAVQVFCTTNSAAQSMALYQAIQKLIQERRANFETSLKEIEKFMKRTSYSNTAPSPRLPTVPQLPADDTVAKSPISLDTDVVVVLKALNLGVFPNTFSDHQVFKLEALGAQARFAASMERRRIHSILDLTLGQLRIGLAGVRNIESPKTLSELSVEDVTSRATGSRGGTILKVPKVQAVMQTWQKPDNHRIDYIFKSAFEGKVEVGWNYSRISYIRGMWAKHNKSLQQTWGRELPLTAIRVTGMPEAEGEEEQGQQKITAEVNVPQSKYDYVALEPPIIETPQLRDMGEATPPLEWIGLHRDRLPNLTHQIVIVSLLELAGEVEDAYSRILGSSS</sequence>
<feature type="region of interest" description="Disordered" evidence="1">
    <location>
        <begin position="1227"/>
        <end position="1278"/>
    </location>
</feature>
<feature type="region of interest" description="Disordered" evidence="1">
    <location>
        <begin position="2476"/>
        <end position="2503"/>
    </location>
</feature>
<dbReference type="STRING" id="1314773.A0A3N2PVX0"/>
<proteinExistence type="predicted"/>
<evidence type="ECO:0000259" key="3">
    <source>
        <dbReference type="Pfam" id="PF21678"/>
    </source>
</evidence>